<dbReference type="InterPro" id="IPR002509">
    <property type="entry name" value="NODB_dom"/>
</dbReference>
<dbReference type="AlphaFoldDB" id="A0A7V3ZUT2"/>
<dbReference type="InterPro" id="IPR051398">
    <property type="entry name" value="Polysacch_Deacetylase"/>
</dbReference>
<dbReference type="PROSITE" id="PS51677">
    <property type="entry name" value="NODB"/>
    <property type="match status" value="1"/>
</dbReference>
<dbReference type="EMBL" id="DTDR01000051">
    <property type="protein sequence ID" value="HGK63279.1"/>
    <property type="molecule type" value="Genomic_DNA"/>
</dbReference>
<dbReference type="PANTHER" id="PTHR34216">
    <property type="match status" value="1"/>
</dbReference>
<sequence>MKRKKFLVIYRLLFFFFIYKYVCLNFDDGYYSIYKNAYPLLKNNKFKFTLALIGAYLKDKKIKNKNDYRYLTINEIKEMIDSLDIEIASHSLTHRDLRELNNEEIEKEIKESKEVLERLFKKEVLIFVYPYGRYDSRVIKSLIKNGYFLGRSTNYGEIDFFLKRWELPVKEVRKETKLSDIISYINKNKYTILLFHRITEKPRYFTDYSKRDFSLLIDYLKENNIKVVTLKEMYEIWWQDFLERLSKREETSLKIYAPIYLDILKIK</sequence>
<evidence type="ECO:0000313" key="4">
    <source>
        <dbReference type="EMBL" id="HGK63279.1"/>
    </source>
</evidence>
<comment type="caution">
    <text evidence="4">The sequence shown here is derived from an EMBL/GenBank/DDBJ whole genome shotgun (WGS) entry which is preliminary data.</text>
</comment>
<dbReference type="GO" id="GO:0005576">
    <property type="term" value="C:extracellular region"/>
    <property type="evidence" value="ECO:0007669"/>
    <property type="project" value="UniProtKB-SubCell"/>
</dbReference>
<dbReference type="SUPFAM" id="SSF88713">
    <property type="entry name" value="Glycoside hydrolase/deacetylase"/>
    <property type="match status" value="1"/>
</dbReference>
<organism evidence="4">
    <name type="scientific">candidate division WOR-3 bacterium</name>
    <dbReference type="NCBI Taxonomy" id="2052148"/>
    <lineage>
        <taxon>Bacteria</taxon>
        <taxon>Bacteria division WOR-3</taxon>
    </lineage>
</organism>
<keyword evidence="2" id="KW-0732">Signal</keyword>
<dbReference type="GO" id="GO:0016810">
    <property type="term" value="F:hydrolase activity, acting on carbon-nitrogen (but not peptide) bonds"/>
    <property type="evidence" value="ECO:0007669"/>
    <property type="project" value="InterPro"/>
</dbReference>
<dbReference type="CDD" id="cd10918">
    <property type="entry name" value="CE4_NodB_like_5s_6s"/>
    <property type="match status" value="1"/>
</dbReference>
<dbReference type="Gene3D" id="3.20.20.370">
    <property type="entry name" value="Glycoside hydrolase/deacetylase"/>
    <property type="match status" value="2"/>
</dbReference>
<dbReference type="GO" id="GO:0005975">
    <property type="term" value="P:carbohydrate metabolic process"/>
    <property type="evidence" value="ECO:0007669"/>
    <property type="project" value="InterPro"/>
</dbReference>
<dbReference type="InterPro" id="IPR011330">
    <property type="entry name" value="Glyco_hydro/deAcase_b/a-brl"/>
</dbReference>
<dbReference type="Pfam" id="PF01522">
    <property type="entry name" value="Polysacc_deac_1"/>
    <property type="match status" value="1"/>
</dbReference>
<evidence type="ECO:0000256" key="2">
    <source>
        <dbReference type="ARBA" id="ARBA00022729"/>
    </source>
</evidence>
<gene>
    <name evidence="4" type="ORF">ENU74_01585</name>
</gene>
<feature type="domain" description="NodB homology" evidence="3">
    <location>
        <begin position="20"/>
        <end position="228"/>
    </location>
</feature>
<comment type="subcellular location">
    <subcellularLocation>
        <location evidence="1">Secreted</location>
    </subcellularLocation>
</comment>
<name>A0A7V3ZUT2_UNCW3</name>
<evidence type="ECO:0000259" key="3">
    <source>
        <dbReference type="PROSITE" id="PS51677"/>
    </source>
</evidence>
<proteinExistence type="predicted"/>
<protein>
    <recommendedName>
        <fullName evidence="3">NodB homology domain-containing protein</fullName>
    </recommendedName>
</protein>
<accession>A0A7V3ZUT2</accession>
<evidence type="ECO:0000256" key="1">
    <source>
        <dbReference type="ARBA" id="ARBA00004613"/>
    </source>
</evidence>
<dbReference type="PANTHER" id="PTHR34216:SF3">
    <property type="entry name" value="POLY-BETA-1,6-N-ACETYL-D-GLUCOSAMINE N-DEACETYLASE"/>
    <property type="match status" value="1"/>
</dbReference>
<reference evidence="4" key="1">
    <citation type="journal article" date="2020" name="mSystems">
        <title>Genome- and Community-Level Interaction Insights into Carbon Utilization and Element Cycling Functions of Hydrothermarchaeota in Hydrothermal Sediment.</title>
        <authorList>
            <person name="Zhou Z."/>
            <person name="Liu Y."/>
            <person name="Xu W."/>
            <person name="Pan J."/>
            <person name="Luo Z.H."/>
            <person name="Li M."/>
        </authorList>
    </citation>
    <scope>NUCLEOTIDE SEQUENCE [LARGE SCALE GENOMIC DNA]</scope>
    <source>
        <strain evidence="4">SpSt-697</strain>
    </source>
</reference>